<dbReference type="Pfam" id="PF15632">
    <property type="entry name" value="ATPgrasp_Ter"/>
    <property type="match status" value="1"/>
</dbReference>
<dbReference type="InterPro" id="IPR011761">
    <property type="entry name" value="ATP-grasp"/>
</dbReference>
<proteinExistence type="predicted"/>
<reference evidence="4" key="1">
    <citation type="submission" date="2023-07" db="EMBL/GenBank/DDBJ databases">
        <title>30 novel species of actinomycetes from the DSMZ collection.</title>
        <authorList>
            <person name="Nouioui I."/>
        </authorList>
    </citation>
    <scope>NUCLEOTIDE SEQUENCE [LARGE SCALE GENOMIC DNA]</scope>
    <source>
        <strain evidence="4">DSM 44399</strain>
    </source>
</reference>
<keyword evidence="4" id="KW-1185">Reference proteome</keyword>
<dbReference type="PROSITE" id="PS50975">
    <property type="entry name" value="ATP_GRASP"/>
    <property type="match status" value="1"/>
</dbReference>
<accession>A0ABU2J6X5</accession>
<comment type="caution">
    <text evidence="3">The sequence shown here is derived from an EMBL/GenBank/DDBJ whole genome shotgun (WGS) entry which is preliminary data.</text>
</comment>
<dbReference type="Gene3D" id="3.30.470.20">
    <property type="entry name" value="ATP-grasp fold, B domain"/>
    <property type="match status" value="1"/>
</dbReference>
<organism evidence="3 4">
    <name type="scientific">Jatrophihabitans lederbergiae</name>
    <dbReference type="NCBI Taxonomy" id="3075547"/>
    <lineage>
        <taxon>Bacteria</taxon>
        <taxon>Bacillati</taxon>
        <taxon>Actinomycetota</taxon>
        <taxon>Actinomycetes</taxon>
        <taxon>Jatrophihabitantales</taxon>
        <taxon>Jatrophihabitantaceae</taxon>
        <taxon>Jatrophihabitans</taxon>
    </lineage>
</organism>
<protein>
    <submittedName>
        <fullName evidence="3">ATP-grasp domain-containing protein</fullName>
    </submittedName>
</protein>
<dbReference type="SUPFAM" id="SSF56059">
    <property type="entry name" value="Glutathione synthetase ATP-binding domain-like"/>
    <property type="match status" value="1"/>
</dbReference>
<name>A0ABU2J6X5_9ACTN</name>
<evidence type="ECO:0000259" key="2">
    <source>
        <dbReference type="PROSITE" id="PS50975"/>
    </source>
</evidence>
<keyword evidence="1" id="KW-0067">ATP-binding</keyword>
<evidence type="ECO:0000256" key="1">
    <source>
        <dbReference type="PROSITE-ProRule" id="PRU00409"/>
    </source>
</evidence>
<evidence type="ECO:0000313" key="3">
    <source>
        <dbReference type="EMBL" id="MDT0260481.1"/>
    </source>
</evidence>
<feature type="domain" description="ATP-grasp" evidence="2">
    <location>
        <begin position="98"/>
        <end position="286"/>
    </location>
</feature>
<dbReference type="EMBL" id="JAVREH010000003">
    <property type="protein sequence ID" value="MDT0260481.1"/>
    <property type="molecule type" value="Genomic_DNA"/>
</dbReference>
<dbReference type="Proteomes" id="UP001183176">
    <property type="component" value="Unassembled WGS sequence"/>
</dbReference>
<gene>
    <name evidence="3" type="ORF">RM423_03645</name>
</gene>
<evidence type="ECO:0000313" key="4">
    <source>
        <dbReference type="Proteomes" id="UP001183176"/>
    </source>
</evidence>
<sequence length="360" mass="37164">MRALSAAGWQVGVGTSRGRGLASSSRHCARRHVVPAAHENPTGFVAAVAEAVGQGGYEVVFGGGEAEVLALSEHRSAIPAVVPHAPHDAVLGALDKSRLAAAAATVGFAVPATLDLSSCVDEEQPLVVKARLHARPGHSGAPPRIDTTVVLGATAARRRVAEIAAVGGEAELQEFVQGRLMAYSAVATRGGERVAAHSMQVASRVWPPDAGASCRAVSVPVEDEIARRAAALFAHLGWFGLAQLQFLVPADGVPRLIDLNGRFYGSLALAVKAGANLPAVWAALATDRGLDAGSARPVRPGVRYSWLEGDVRRALVERRGSRLRDVAGALCAGVGAAHSVAKLSDPAPALAATRRLLADR</sequence>
<keyword evidence="1" id="KW-0547">Nucleotide-binding</keyword>